<dbReference type="SUPFAM" id="SSF55331">
    <property type="entry name" value="Tautomerase/MIF"/>
    <property type="match status" value="1"/>
</dbReference>
<dbReference type="InterPro" id="IPR014347">
    <property type="entry name" value="Tautomerase/MIF_sf"/>
</dbReference>
<dbReference type="InterPro" id="IPR037479">
    <property type="entry name" value="Tauto_MSAD"/>
</dbReference>
<accession>A0ABY4N2K9</accession>
<reference evidence="1" key="1">
    <citation type="submission" date="2022-05" db="EMBL/GenBank/DDBJ databases">
        <title>Genomic analysis of Brachybacterium sp. CBA3104.</title>
        <authorList>
            <person name="Roh S.W."/>
            <person name="Kim Y.B."/>
            <person name="Kim Y."/>
        </authorList>
    </citation>
    <scope>NUCLEOTIDE SEQUENCE</scope>
    <source>
        <strain evidence="1">CBA3104</strain>
    </source>
</reference>
<name>A0ABY4N2K9_9MICO</name>
<sequence>MPHARVDLHRTHADRLEEISSAILAGMVRGLDMPEDDLFQIFRLHEPGELVFSRTFPEADRDDIIFIEILAGRVYDAETKHAGMVAVADELEKLGIKRDNLLMHVVEVERTDWYSPGTLAS</sequence>
<dbReference type="PANTHER" id="PTHR38460:SF1">
    <property type="entry name" value="TAUTOMERASE YOLI-RELATED"/>
    <property type="match status" value="1"/>
</dbReference>
<dbReference type="Gene3D" id="3.30.429.10">
    <property type="entry name" value="Macrophage Migration Inhibitory Factor"/>
    <property type="match status" value="1"/>
</dbReference>
<evidence type="ECO:0000313" key="2">
    <source>
        <dbReference type="Proteomes" id="UP001055868"/>
    </source>
</evidence>
<protein>
    <submittedName>
        <fullName evidence="1">Tautomerase family protein</fullName>
    </submittedName>
</protein>
<keyword evidence="2" id="KW-1185">Reference proteome</keyword>
<dbReference type="Pfam" id="PF14552">
    <property type="entry name" value="Tautomerase_2"/>
    <property type="match status" value="1"/>
</dbReference>
<organism evidence="1 2">
    <name type="scientific">Brachybacterium kimchii</name>
    <dbReference type="NCBI Taxonomy" id="2942909"/>
    <lineage>
        <taxon>Bacteria</taxon>
        <taxon>Bacillati</taxon>
        <taxon>Actinomycetota</taxon>
        <taxon>Actinomycetes</taxon>
        <taxon>Micrococcales</taxon>
        <taxon>Dermabacteraceae</taxon>
        <taxon>Brachybacterium</taxon>
    </lineage>
</organism>
<dbReference type="EMBL" id="CP097218">
    <property type="protein sequence ID" value="UQN28782.1"/>
    <property type="molecule type" value="Genomic_DNA"/>
</dbReference>
<evidence type="ECO:0000313" key="1">
    <source>
        <dbReference type="EMBL" id="UQN28782.1"/>
    </source>
</evidence>
<proteinExistence type="predicted"/>
<dbReference type="RefSeq" id="WP_249477899.1">
    <property type="nucleotide sequence ID" value="NZ_CP097218.1"/>
</dbReference>
<dbReference type="Proteomes" id="UP001055868">
    <property type="component" value="Chromosome"/>
</dbReference>
<dbReference type="PANTHER" id="PTHR38460">
    <property type="entry name" value="TAUTOMERASE YOLI-RELATED"/>
    <property type="match status" value="1"/>
</dbReference>
<gene>
    <name evidence="1" type="ORF">M4486_14285</name>
</gene>